<dbReference type="InterPro" id="IPR028994">
    <property type="entry name" value="Integrin_alpha_N"/>
</dbReference>
<comment type="caution">
    <text evidence="4">The sequence shown here is derived from an EMBL/GenBank/DDBJ whole genome shotgun (WGS) entry which is preliminary data.</text>
</comment>
<accession>A0ABS3JQ93</accession>
<dbReference type="InterPro" id="IPR011519">
    <property type="entry name" value="UnbV_ASPIC"/>
</dbReference>
<sequence length="1108" mass="120768">MKRIISVVLTATLLYACAGQESTEPTLFTLLSSSESGVAFTNTLTETDDLNILNYIYFYNGGGVAVGDVNNDGLSDLYFTANQLPNKLYLNKSANGKLVFEDITAKAGVAGQKGWNTGVTMADVNGDGWLDMYVCQVNLRSQAGANQLFINNAKPGVPTFTEQAAAYGLAHRGYSTQASFFDYDRDGDLDMYLLNHSLRAVGALGDTTMRNMRDPEAGDKLFRNDDNRFVDVSAEMGIRGSKLGYGLGIAVGDINQDGWPDIYVSNDFHENDYLYYNQGNGRGFREGITQSMGHTSNFSMGSDLADFNNDAALDLITLDMQPENEEFVKTSAGADSYDLVQLKTKAGFHFQYPRNALQLNMGNGRGNVPEFSEIAQLAGVYATDWSWSALFSDLDNDGLKDLYITNGIARRPIDLDFFKYIASPTVQASLRNGMAGQRQSLINKMPVVEVPNFAYHNGGDLTFENRAKAWGLDQKGFSNGAAYADLDNDGDLDLVVNNINQAAFIYRNNARQQQPANTYLSVKLAGTGRNTAGIGAKVMVQAAGNTYYQELMPTRGFESAVEPVLTFGLGKTTQLDSITIIWPDAHYQVLRNVKPNQRLTVRQTDATHTFIYGNASAGKPLLTDVSAQVRVNYRHAENQYADFYQEPLMPHLLSTEGPDMAVGDVNGDGLDDFFVGGAKGQSGTLFVQQRNGQFAPTNQTVWQTDRDADDVGAAFFDADGDRDLDLYVVSGGNEPVTNPAHLLDRLYLNDGKGNFAKSIGQLPTLYANGSCVKPADFDRDGDIDLFVGSRSVPGQYGLSPTSYLLENDGKGHFSDAQKTRNIPDLGMVTDAVWADVDRDNVPDLIVVGEWSPVRVFSPKGKVFQEITGACGLANTSGWWNSVVADDMDNDGDTDLIVGNLGLNSQLRASQKEPLLGYFNDLDGNGTFDEILAYYKAGKLYPIAGKDELSAQLVGLKKKFVTYADYAKSDFEGILSTNDLKGAVTRQATLMATCFLQNQGNGTFTVQPLPVEAQLSPVMAILTGDFDADGKKDILLGGNFFGAAPVFGRYDAGHGLFLRGNGSGTFNAIWPQKSGFHLNGEVRDMHRLKTATGNLIMITRNNQPVQVFR</sequence>
<dbReference type="EMBL" id="JAFMYW010000010">
    <property type="protein sequence ID" value="MBO0952167.1"/>
    <property type="molecule type" value="Genomic_DNA"/>
</dbReference>
<name>A0ABS3JQ93_9BACT</name>
<reference evidence="4 5" key="1">
    <citation type="submission" date="2021-03" db="EMBL/GenBank/DDBJ databases">
        <title>Fibrella sp. HMF5405 genome sequencing and assembly.</title>
        <authorList>
            <person name="Kang H."/>
            <person name="Kim H."/>
            <person name="Bae S."/>
            <person name="Joh K."/>
        </authorList>
    </citation>
    <scope>NUCLEOTIDE SEQUENCE [LARGE SCALE GENOMIC DNA]</scope>
    <source>
        <strain evidence="4 5">HMF5405</strain>
    </source>
</reference>
<gene>
    <name evidence="4" type="ORF">J2I46_26535</name>
</gene>
<dbReference type="RefSeq" id="WP_207332120.1">
    <property type="nucleotide sequence ID" value="NZ_JAFMYW010000010.1"/>
</dbReference>
<dbReference type="Pfam" id="PF07593">
    <property type="entry name" value="UnbV_ASPIC"/>
    <property type="match status" value="1"/>
</dbReference>
<evidence type="ECO:0000313" key="4">
    <source>
        <dbReference type="EMBL" id="MBO0952167.1"/>
    </source>
</evidence>
<dbReference type="InterPro" id="IPR013517">
    <property type="entry name" value="FG-GAP"/>
</dbReference>
<dbReference type="Pfam" id="PF13517">
    <property type="entry name" value="FG-GAP_3"/>
    <property type="match status" value="5"/>
</dbReference>
<feature type="chain" id="PRO_5046424887" evidence="2">
    <location>
        <begin position="19"/>
        <end position="1108"/>
    </location>
</feature>
<evidence type="ECO:0000313" key="5">
    <source>
        <dbReference type="Proteomes" id="UP000664628"/>
    </source>
</evidence>
<protein>
    <submittedName>
        <fullName evidence="4">VCBS repeat-containing protein</fullName>
    </submittedName>
</protein>
<dbReference type="Gene3D" id="2.130.10.130">
    <property type="entry name" value="Integrin alpha, N-terminal"/>
    <property type="match status" value="3"/>
</dbReference>
<evidence type="ECO:0000259" key="3">
    <source>
        <dbReference type="Pfam" id="PF07593"/>
    </source>
</evidence>
<dbReference type="PANTHER" id="PTHR16026">
    <property type="entry name" value="CARTILAGE ACIDIC PROTEIN 1"/>
    <property type="match status" value="1"/>
</dbReference>
<dbReference type="SUPFAM" id="SSF69318">
    <property type="entry name" value="Integrin alpha N-terminal domain"/>
    <property type="match status" value="3"/>
</dbReference>
<keyword evidence="1 2" id="KW-0732">Signal</keyword>
<feature type="domain" description="ASPIC/UnbV" evidence="3">
    <location>
        <begin position="533"/>
        <end position="600"/>
    </location>
</feature>
<organism evidence="4 5">
    <name type="scientific">Fibrella forsythiae</name>
    <dbReference type="NCBI Taxonomy" id="2817061"/>
    <lineage>
        <taxon>Bacteria</taxon>
        <taxon>Pseudomonadati</taxon>
        <taxon>Bacteroidota</taxon>
        <taxon>Cytophagia</taxon>
        <taxon>Cytophagales</taxon>
        <taxon>Spirosomataceae</taxon>
        <taxon>Fibrella</taxon>
    </lineage>
</organism>
<dbReference type="PANTHER" id="PTHR16026:SF0">
    <property type="entry name" value="CARTILAGE ACIDIC PROTEIN 1"/>
    <property type="match status" value="1"/>
</dbReference>
<evidence type="ECO:0000256" key="1">
    <source>
        <dbReference type="ARBA" id="ARBA00022729"/>
    </source>
</evidence>
<dbReference type="InterPro" id="IPR027039">
    <property type="entry name" value="Crtac1"/>
</dbReference>
<feature type="signal peptide" evidence="2">
    <location>
        <begin position="1"/>
        <end position="18"/>
    </location>
</feature>
<dbReference type="PROSITE" id="PS51257">
    <property type="entry name" value="PROKAR_LIPOPROTEIN"/>
    <property type="match status" value="1"/>
</dbReference>
<dbReference type="Proteomes" id="UP000664628">
    <property type="component" value="Unassembled WGS sequence"/>
</dbReference>
<proteinExistence type="predicted"/>
<evidence type="ECO:0000256" key="2">
    <source>
        <dbReference type="SAM" id="SignalP"/>
    </source>
</evidence>
<keyword evidence="5" id="KW-1185">Reference proteome</keyword>